<organism evidence="6 7">
    <name type="scientific">Clostridium thermosuccinogenes</name>
    <dbReference type="NCBI Taxonomy" id="84032"/>
    <lineage>
        <taxon>Bacteria</taxon>
        <taxon>Bacillati</taxon>
        <taxon>Bacillota</taxon>
        <taxon>Clostridia</taxon>
        <taxon>Eubacteriales</taxon>
        <taxon>Clostridiaceae</taxon>
        <taxon>Clostridium</taxon>
    </lineage>
</organism>
<keyword evidence="2" id="KW-0547">Nucleotide-binding</keyword>
<dbReference type="GO" id="GO:0016887">
    <property type="term" value="F:ATP hydrolysis activity"/>
    <property type="evidence" value="ECO:0007669"/>
    <property type="project" value="InterPro"/>
</dbReference>
<reference evidence="6 7" key="1">
    <citation type="submission" date="2017-06" db="EMBL/GenBank/DDBJ databases">
        <title>Investigating the central metabolism of Clostridium thermosuccinogenes.</title>
        <authorList>
            <person name="Koendjbiharie J.G."/>
            <person name="van Kranenburg R."/>
        </authorList>
    </citation>
    <scope>NUCLEOTIDE SEQUENCE [LARGE SCALE GENOMIC DNA]</scope>
    <source>
        <strain evidence="6 7">DSM 5806</strain>
    </source>
</reference>
<dbReference type="InterPro" id="IPR003593">
    <property type="entry name" value="AAA+_ATPase"/>
</dbReference>
<evidence type="ECO:0000256" key="3">
    <source>
        <dbReference type="ARBA" id="ARBA00022840"/>
    </source>
</evidence>
<dbReference type="SUPFAM" id="SSF52540">
    <property type="entry name" value="P-loop containing nucleoside triphosphate hydrolases"/>
    <property type="match status" value="1"/>
</dbReference>
<gene>
    <name evidence="6" type="ORF">CDQ84_13250</name>
</gene>
<keyword evidence="4" id="KW-1278">Translocase</keyword>
<evidence type="ECO:0000313" key="7">
    <source>
        <dbReference type="Proteomes" id="UP000236151"/>
    </source>
</evidence>
<evidence type="ECO:0000256" key="1">
    <source>
        <dbReference type="ARBA" id="ARBA00022448"/>
    </source>
</evidence>
<proteinExistence type="predicted"/>
<comment type="caution">
    <text evidence="6">The sequence shown here is derived from an EMBL/GenBank/DDBJ whole genome shotgun (WGS) entry which is preliminary data.</text>
</comment>
<dbReference type="Pfam" id="PF00005">
    <property type="entry name" value="ABC_tran"/>
    <property type="match status" value="1"/>
</dbReference>
<dbReference type="EMBL" id="NIOJ01000037">
    <property type="protein sequence ID" value="PNT97412.1"/>
    <property type="molecule type" value="Genomic_DNA"/>
</dbReference>
<keyword evidence="7" id="KW-1185">Reference proteome</keyword>
<feature type="domain" description="ABC transporter" evidence="5">
    <location>
        <begin position="9"/>
        <end position="243"/>
    </location>
</feature>
<evidence type="ECO:0000259" key="5">
    <source>
        <dbReference type="PROSITE" id="PS50893"/>
    </source>
</evidence>
<dbReference type="RefSeq" id="WP_103082210.1">
    <property type="nucleotide sequence ID" value="NZ_CP021850.1"/>
</dbReference>
<dbReference type="InterPro" id="IPR027417">
    <property type="entry name" value="P-loop_NTPase"/>
</dbReference>
<dbReference type="CDD" id="cd03214">
    <property type="entry name" value="ABC_Iron-Siderophores_B12_Hemin"/>
    <property type="match status" value="1"/>
</dbReference>
<dbReference type="Gene3D" id="3.40.50.300">
    <property type="entry name" value="P-loop containing nucleotide triphosphate hydrolases"/>
    <property type="match status" value="1"/>
</dbReference>
<dbReference type="Proteomes" id="UP000236151">
    <property type="component" value="Unassembled WGS sequence"/>
</dbReference>
<evidence type="ECO:0000256" key="4">
    <source>
        <dbReference type="ARBA" id="ARBA00022967"/>
    </source>
</evidence>
<dbReference type="FunFam" id="3.40.50.300:FF:000134">
    <property type="entry name" value="Iron-enterobactin ABC transporter ATP-binding protein"/>
    <property type="match status" value="1"/>
</dbReference>
<evidence type="ECO:0000313" key="6">
    <source>
        <dbReference type="EMBL" id="PNT97412.1"/>
    </source>
</evidence>
<keyword evidence="1" id="KW-0813">Transport</keyword>
<dbReference type="SMART" id="SM00382">
    <property type="entry name" value="AAA"/>
    <property type="match status" value="1"/>
</dbReference>
<sequence length="413" mass="45659">MVDSKGQAVVIKDLHFRVNGLEILKGINLTVNKGEFVGLIGPNGAGKTTLLKCINGINKAEGTILIDGTPLNQLKEKEIARNVALMHQDTSISFPFPALDVVLMGRYPHLKRMQRESANDYKIARKHMEYTDTLKFEKKPVTQISGGERQRVIFARVLTQETEIILLDEPAASLDISHQEQIFKYCCELIAAGKTVIAAVHDLKIAARYCSKLVLIQGGRIIAQGIPEEVLTSQNMSKAYGVNAIVYRDKVTGQLDFYLYNGRDDVRGTSVHVLGGGGSASGVIRELFEKGYKISTGVLAHGDSDLMCAEIFGIDYIACEPFSEISDEAFALNVDKIKDAQITILCNMPFGKQNIRNLEAAQYANRLIIIEDDPPEARDFTDGKALRLYGLLRQRAEVVPSARLHEVIKILQV</sequence>
<dbReference type="OrthoDB" id="9799337at2"/>
<keyword evidence="3" id="KW-0067">ATP-binding</keyword>
<dbReference type="KEGG" id="cthd:CDO33_20055"/>
<dbReference type="InterPro" id="IPR003439">
    <property type="entry name" value="ABC_transporter-like_ATP-bd"/>
</dbReference>
<dbReference type="GO" id="GO:0005524">
    <property type="term" value="F:ATP binding"/>
    <property type="evidence" value="ECO:0007669"/>
    <property type="project" value="UniProtKB-KW"/>
</dbReference>
<dbReference type="AlphaFoldDB" id="A0A2K2FB26"/>
<dbReference type="PANTHER" id="PTHR42794:SF1">
    <property type="entry name" value="HEMIN IMPORT ATP-BINDING PROTEIN HMUV"/>
    <property type="match status" value="1"/>
</dbReference>
<dbReference type="PROSITE" id="PS50893">
    <property type="entry name" value="ABC_TRANSPORTER_2"/>
    <property type="match status" value="1"/>
</dbReference>
<dbReference type="InterPro" id="IPR017871">
    <property type="entry name" value="ABC_transporter-like_CS"/>
</dbReference>
<accession>A0A2K2FB26</accession>
<evidence type="ECO:0000256" key="2">
    <source>
        <dbReference type="ARBA" id="ARBA00022741"/>
    </source>
</evidence>
<dbReference type="PANTHER" id="PTHR42794">
    <property type="entry name" value="HEMIN IMPORT ATP-BINDING PROTEIN HMUV"/>
    <property type="match status" value="1"/>
</dbReference>
<name>A0A2K2FB26_9CLOT</name>
<dbReference type="PROSITE" id="PS00211">
    <property type="entry name" value="ABC_TRANSPORTER_1"/>
    <property type="match status" value="1"/>
</dbReference>
<protein>
    <submittedName>
        <fullName evidence="6">ABC transporter</fullName>
    </submittedName>
</protein>